<feature type="non-terminal residue" evidence="1">
    <location>
        <position position="228"/>
    </location>
</feature>
<sequence>KADIHRRNGDTTSYLSQEHDTKKETLVYQLYSSRISLIYGIRTLCEEAGCHQDFEWLPRISKPDLITCFARAPRLDIMSVTNYDGQCKEAKRAAVFPASGQRQYTSENAPEECEIDAPGLFFSTINSTERALARLSGASTRLSGLFAVCGRSIIHSHLSRPAPLELRLFQPFSVAISTFFWTTCSMRSSTYIKLHFREAMLELEYQVICKRKRSRRPGNLVAQLNRAH</sequence>
<organism evidence="1 2">
    <name type="scientific">Pseudocercospora fuligena</name>
    <dbReference type="NCBI Taxonomy" id="685502"/>
    <lineage>
        <taxon>Eukaryota</taxon>
        <taxon>Fungi</taxon>
        <taxon>Dikarya</taxon>
        <taxon>Ascomycota</taxon>
        <taxon>Pezizomycotina</taxon>
        <taxon>Dothideomycetes</taxon>
        <taxon>Dothideomycetidae</taxon>
        <taxon>Mycosphaerellales</taxon>
        <taxon>Mycosphaerellaceae</taxon>
        <taxon>Pseudocercospora</taxon>
    </lineage>
</organism>
<dbReference type="Proteomes" id="UP000660729">
    <property type="component" value="Unassembled WGS sequence"/>
</dbReference>
<protein>
    <submittedName>
        <fullName evidence="1">Uncharacterized protein</fullName>
    </submittedName>
</protein>
<gene>
    <name evidence="1" type="ORF">HII31_04186</name>
</gene>
<comment type="caution">
    <text evidence="1">The sequence shown here is derived from an EMBL/GenBank/DDBJ whole genome shotgun (WGS) entry which is preliminary data.</text>
</comment>
<dbReference type="AlphaFoldDB" id="A0A8H6RNR0"/>
<accession>A0A8H6RNR0</accession>
<dbReference type="EMBL" id="JABCIY010000061">
    <property type="protein sequence ID" value="KAF7194381.1"/>
    <property type="molecule type" value="Genomic_DNA"/>
</dbReference>
<evidence type="ECO:0000313" key="1">
    <source>
        <dbReference type="EMBL" id="KAF7194381.1"/>
    </source>
</evidence>
<name>A0A8H6RNR0_9PEZI</name>
<reference evidence="1" key="1">
    <citation type="submission" date="2020-04" db="EMBL/GenBank/DDBJ databases">
        <title>Draft genome resource of the tomato pathogen Pseudocercospora fuligena.</title>
        <authorList>
            <person name="Zaccaron A."/>
        </authorList>
    </citation>
    <scope>NUCLEOTIDE SEQUENCE</scope>
    <source>
        <strain evidence="1">PF001</strain>
    </source>
</reference>
<keyword evidence="2" id="KW-1185">Reference proteome</keyword>
<evidence type="ECO:0000313" key="2">
    <source>
        <dbReference type="Proteomes" id="UP000660729"/>
    </source>
</evidence>
<proteinExistence type="predicted"/>